<dbReference type="GO" id="GO:0032259">
    <property type="term" value="P:methylation"/>
    <property type="evidence" value="ECO:0007669"/>
    <property type="project" value="UniProtKB-KW"/>
</dbReference>
<dbReference type="EMBL" id="CP042304">
    <property type="protein sequence ID" value="QDZ12088.1"/>
    <property type="molecule type" value="Genomic_DNA"/>
</dbReference>
<gene>
    <name evidence="2" type="ORF">FPZ08_15855</name>
</gene>
<accession>A0A5B8LUS1</accession>
<dbReference type="AlphaFoldDB" id="A0A5B8LUS1"/>
<evidence type="ECO:0000313" key="2">
    <source>
        <dbReference type="EMBL" id="QDZ12088.1"/>
    </source>
</evidence>
<evidence type="ECO:0000313" key="3">
    <source>
        <dbReference type="Proteomes" id="UP000315364"/>
    </source>
</evidence>
<evidence type="ECO:0000259" key="1">
    <source>
        <dbReference type="Pfam" id="PF08242"/>
    </source>
</evidence>
<protein>
    <submittedName>
        <fullName evidence="2">Class I SAM-dependent methyltransferase</fullName>
    </submittedName>
</protein>
<dbReference type="Gene3D" id="3.40.50.150">
    <property type="entry name" value="Vaccinia Virus protein VP39"/>
    <property type="match status" value="1"/>
</dbReference>
<keyword evidence="3" id="KW-1185">Reference proteome</keyword>
<reference evidence="2 3" key="1">
    <citation type="submission" date="2019-07" db="EMBL/GenBank/DDBJ databases">
        <title>Full genome sequence of Devosia sp. Gsoil 520.</title>
        <authorList>
            <person name="Im W.-T."/>
        </authorList>
    </citation>
    <scope>NUCLEOTIDE SEQUENCE [LARGE SCALE GENOMIC DNA]</scope>
    <source>
        <strain evidence="2 3">Gsoil 520</strain>
    </source>
</reference>
<sequence length="180" mass="19061">MVRQAHHEVSRLFDMPIAHRHSAAVSALALTGSEAALEIGCGHGVAVRLVLERLTSGTITALDRSQKMIDAVEAGNEAALASGRLVTRAVALEEADFGGAVFDAIFAVNVDLNLRLGTRWPVMLKNLLRPGGRIVLAFDPPPDSRKGHAFAAKSLDRLAAAGFTATLLPAHGKVTIIRTE</sequence>
<name>A0A5B8LUS1_9HYPH</name>
<dbReference type="InterPro" id="IPR013217">
    <property type="entry name" value="Methyltransf_12"/>
</dbReference>
<dbReference type="CDD" id="cd02440">
    <property type="entry name" value="AdoMet_MTases"/>
    <property type="match status" value="1"/>
</dbReference>
<dbReference type="KEGG" id="dea:FPZ08_15855"/>
<keyword evidence="2" id="KW-0808">Transferase</keyword>
<keyword evidence="2" id="KW-0489">Methyltransferase</keyword>
<organism evidence="2 3">
    <name type="scientific">Devosia ginsengisoli</name>
    <dbReference type="NCBI Taxonomy" id="400770"/>
    <lineage>
        <taxon>Bacteria</taxon>
        <taxon>Pseudomonadati</taxon>
        <taxon>Pseudomonadota</taxon>
        <taxon>Alphaproteobacteria</taxon>
        <taxon>Hyphomicrobiales</taxon>
        <taxon>Devosiaceae</taxon>
        <taxon>Devosia</taxon>
    </lineage>
</organism>
<dbReference type="SUPFAM" id="SSF53335">
    <property type="entry name" value="S-adenosyl-L-methionine-dependent methyltransferases"/>
    <property type="match status" value="1"/>
</dbReference>
<dbReference type="OrthoDB" id="4571118at2"/>
<feature type="domain" description="Methyltransferase type 12" evidence="1">
    <location>
        <begin position="37"/>
        <end position="134"/>
    </location>
</feature>
<dbReference type="GO" id="GO:0008168">
    <property type="term" value="F:methyltransferase activity"/>
    <property type="evidence" value="ECO:0007669"/>
    <property type="project" value="UniProtKB-KW"/>
</dbReference>
<dbReference type="InterPro" id="IPR029063">
    <property type="entry name" value="SAM-dependent_MTases_sf"/>
</dbReference>
<dbReference type="Pfam" id="PF08242">
    <property type="entry name" value="Methyltransf_12"/>
    <property type="match status" value="1"/>
</dbReference>
<dbReference type="Proteomes" id="UP000315364">
    <property type="component" value="Chromosome"/>
</dbReference>
<proteinExistence type="predicted"/>